<dbReference type="EMBL" id="CP031223">
    <property type="protein sequence ID" value="QFF98349.1"/>
    <property type="molecule type" value="Genomic_DNA"/>
</dbReference>
<dbReference type="AlphaFoldDB" id="A0A5J6SKT7"/>
<feature type="domain" description="SCP" evidence="1">
    <location>
        <begin position="237"/>
        <end position="345"/>
    </location>
</feature>
<dbReference type="PANTHER" id="PTHR31157:SF26">
    <property type="entry name" value="SCP-LIKE EXTRACELLULAR PROTEIN"/>
    <property type="match status" value="1"/>
</dbReference>
<dbReference type="KEGG" id="psyo:PB01_05670"/>
<evidence type="ECO:0000313" key="4">
    <source>
        <dbReference type="Proteomes" id="UP000325517"/>
    </source>
</evidence>
<dbReference type="PANTHER" id="PTHR31157">
    <property type="entry name" value="SCP DOMAIN-CONTAINING PROTEIN"/>
    <property type="match status" value="1"/>
</dbReference>
<dbReference type="Pfam" id="PF00188">
    <property type="entry name" value="CAP"/>
    <property type="match status" value="1"/>
</dbReference>
<dbReference type="SUPFAM" id="SSF55797">
    <property type="entry name" value="PR-1-like"/>
    <property type="match status" value="1"/>
</dbReference>
<feature type="domain" description="CAP-associated" evidence="2">
    <location>
        <begin position="67"/>
        <end position="205"/>
    </location>
</feature>
<evidence type="ECO:0000259" key="2">
    <source>
        <dbReference type="Pfam" id="PF14504"/>
    </source>
</evidence>
<sequence>MKNLFRFLIAIAIVLAVFIYFDNPIQENELLTGSNNTGQIIPQETKGTVETNSIFSRPKTGISVLVGQPSSELIKLLGKPARIEPSSFGFEWWVYNDSYSSYQLVGVSEGQVKQVLAIGNSVEVTPYKIGQSIEDIYRFTLVQSEITISIGTNTYTFSLNEDDINNRILVQFDNLLAILYIDVVGKRLEAVRFSDLETLLLQKPYDILYNGSMIETQIPTSSFQIAVDRANERQIFEITNVYRLRHGVRVLESDMPLQDIARMQSKEMAKNNVVANDLAEIPTLSDTLKESNIEFSRAGGNTAAFYFDAGEAVNGWLNSKNHRDTLLGRRYTHTGVGVYGNYYTQNLIERPTSIEDRP</sequence>
<dbReference type="CDD" id="cd05379">
    <property type="entry name" value="CAP_bacterial"/>
    <property type="match status" value="1"/>
</dbReference>
<keyword evidence="4" id="KW-1185">Reference proteome</keyword>
<dbReference type="Gene3D" id="3.40.33.10">
    <property type="entry name" value="CAP"/>
    <property type="match status" value="1"/>
</dbReference>
<evidence type="ECO:0008006" key="5">
    <source>
        <dbReference type="Google" id="ProtNLM"/>
    </source>
</evidence>
<accession>A0A5J6SKT7</accession>
<organism evidence="3 4">
    <name type="scientific">Psychrobacillus glaciei</name>
    <dbReference type="NCBI Taxonomy" id="2283160"/>
    <lineage>
        <taxon>Bacteria</taxon>
        <taxon>Bacillati</taxon>
        <taxon>Bacillota</taxon>
        <taxon>Bacilli</taxon>
        <taxon>Bacillales</taxon>
        <taxon>Bacillaceae</taxon>
        <taxon>Psychrobacillus</taxon>
    </lineage>
</organism>
<reference evidence="3 4" key="1">
    <citation type="submission" date="2018-07" db="EMBL/GenBank/DDBJ databases">
        <title>Complete genome sequence of Psychrobacillus sp. PB01, isolated from iceberg, and comparative genome analysis of Psychrobacillus strains.</title>
        <authorList>
            <person name="Lee P.C."/>
        </authorList>
    </citation>
    <scope>NUCLEOTIDE SEQUENCE [LARGE SCALE GENOMIC DNA]</scope>
    <source>
        <strain evidence="3 4">PB01</strain>
    </source>
</reference>
<evidence type="ECO:0000259" key="1">
    <source>
        <dbReference type="Pfam" id="PF00188"/>
    </source>
</evidence>
<dbReference type="InterPro" id="IPR014044">
    <property type="entry name" value="CAP_dom"/>
</dbReference>
<proteinExistence type="predicted"/>
<dbReference type="Pfam" id="PF14504">
    <property type="entry name" value="CAP_assoc_N"/>
    <property type="match status" value="1"/>
</dbReference>
<name>A0A5J6SKT7_9BACI</name>
<dbReference type="RefSeq" id="WP_151699293.1">
    <property type="nucleotide sequence ID" value="NZ_CP031223.1"/>
</dbReference>
<protein>
    <recommendedName>
        <fullName evidence="5">CAP domain-containing protein</fullName>
    </recommendedName>
</protein>
<gene>
    <name evidence="3" type="ORF">PB01_05670</name>
</gene>
<dbReference type="OrthoDB" id="9783944at2"/>
<dbReference type="Proteomes" id="UP000325517">
    <property type="component" value="Chromosome"/>
</dbReference>
<evidence type="ECO:0000313" key="3">
    <source>
        <dbReference type="EMBL" id="QFF98349.1"/>
    </source>
</evidence>
<dbReference type="InterPro" id="IPR035940">
    <property type="entry name" value="CAP_sf"/>
</dbReference>
<dbReference type="InterPro" id="IPR029410">
    <property type="entry name" value="CAP_assoc"/>
</dbReference>